<keyword evidence="1" id="KW-0812">Transmembrane</keyword>
<feature type="transmembrane region" description="Helical" evidence="1">
    <location>
        <begin position="112"/>
        <end position="131"/>
    </location>
</feature>
<gene>
    <name evidence="2" type="ORF">RM555_14480</name>
</gene>
<evidence type="ECO:0000313" key="2">
    <source>
        <dbReference type="EMBL" id="MDT0530194.1"/>
    </source>
</evidence>
<reference evidence="2" key="1">
    <citation type="submission" date="2023-09" db="EMBL/GenBank/DDBJ databases">
        <title>30 novel species of actinomycetes from the DSMZ collection.</title>
        <authorList>
            <person name="Nouioui I."/>
        </authorList>
    </citation>
    <scope>NUCLEOTIDE SEQUENCE</scope>
    <source>
        <strain evidence="2">DSM 115977</strain>
    </source>
</reference>
<name>A0ABU2WYA1_9ACTN</name>
<feature type="transmembrane region" description="Helical" evidence="1">
    <location>
        <begin position="73"/>
        <end position="100"/>
    </location>
</feature>
<organism evidence="2 3">
    <name type="scientific">Micromonospora reichwaldensis</name>
    <dbReference type="NCBI Taxonomy" id="3075516"/>
    <lineage>
        <taxon>Bacteria</taxon>
        <taxon>Bacillati</taxon>
        <taxon>Actinomycetota</taxon>
        <taxon>Actinomycetes</taxon>
        <taxon>Micromonosporales</taxon>
        <taxon>Micromonosporaceae</taxon>
        <taxon>Micromonospora</taxon>
    </lineage>
</organism>
<sequence>MSSTVHASAERPPLLRSTVAAQSALTAAFVVVLALGVGRMAAAGVGPEEMRSGAYDPKDLVPFGLSGANPLTWLYGAVSLLYLAGLVAGPLLAVHSVVLLARDRSAMSRRTWRVLLALTVGAVVVAASRFTPVGADLHRWWMD</sequence>
<comment type="caution">
    <text evidence="2">The sequence shown here is derived from an EMBL/GenBank/DDBJ whole genome shotgun (WGS) entry which is preliminary data.</text>
</comment>
<keyword evidence="3" id="KW-1185">Reference proteome</keyword>
<dbReference type="RefSeq" id="WP_311412211.1">
    <property type="nucleotide sequence ID" value="NZ_JAVRFL010000014.1"/>
</dbReference>
<evidence type="ECO:0000313" key="3">
    <source>
        <dbReference type="Proteomes" id="UP001180973"/>
    </source>
</evidence>
<keyword evidence="1" id="KW-1133">Transmembrane helix</keyword>
<proteinExistence type="predicted"/>
<evidence type="ECO:0000256" key="1">
    <source>
        <dbReference type="SAM" id="Phobius"/>
    </source>
</evidence>
<accession>A0ABU2WYA1</accession>
<dbReference type="EMBL" id="JAVRFL010000014">
    <property type="protein sequence ID" value="MDT0530194.1"/>
    <property type="molecule type" value="Genomic_DNA"/>
</dbReference>
<feature type="transmembrane region" description="Helical" evidence="1">
    <location>
        <begin position="20"/>
        <end position="42"/>
    </location>
</feature>
<dbReference type="Proteomes" id="UP001180973">
    <property type="component" value="Unassembled WGS sequence"/>
</dbReference>
<protein>
    <submittedName>
        <fullName evidence="2">Uncharacterized protein</fullName>
    </submittedName>
</protein>
<keyword evidence="1" id="KW-0472">Membrane</keyword>